<keyword evidence="1" id="KW-0732">Signal</keyword>
<dbReference type="eggNOG" id="COG3386">
    <property type="taxonomic scope" value="Bacteria"/>
</dbReference>
<feature type="domain" description="SMP-30/Gluconolactonase/LRE-like region" evidence="2">
    <location>
        <begin position="72"/>
        <end position="294"/>
    </location>
</feature>
<protein>
    <recommendedName>
        <fullName evidence="2">SMP-30/Gluconolactonase/LRE-like region domain-containing protein</fullName>
    </recommendedName>
</protein>
<dbReference type="InterPro" id="IPR011042">
    <property type="entry name" value="6-blade_b-propeller_TolB-like"/>
</dbReference>
<reference evidence="3 4" key="1">
    <citation type="submission" date="2013-08" db="EMBL/GenBank/DDBJ databases">
        <title>The genome sequence of Knoellia sinensis.</title>
        <authorList>
            <person name="Zhu W."/>
            <person name="Wang G."/>
        </authorList>
    </citation>
    <scope>NUCLEOTIDE SEQUENCE [LARGE SCALE GENOMIC DNA]</scope>
    <source>
        <strain evidence="3 4">KCTC 19936</strain>
    </source>
</reference>
<evidence type="ECO:0000256" key="1">
    <source>
        <dbReference type="SAM" id="SignalP"/>
    </source>
</evidence>
<dbReference type="SUPFAM" id="SSF63829">
    <property type="entry name" value="Calcium-dependent phosphotriesterase"/>
    <property type="match status" value="1"/>
</dbReference>
<dbReference type="InterPro" id="IPR013658">
    <property type="entry name" value="SGL"/>
</dbReference>
<proteinExistence type="predicted"/>
<evidence type="ECO:0000313" key="4">
    <source>
        <dbReference type="Proteomes" id="UP000030002"/>
    </source>
</evidence>
<name>A0A0A0JAJ9_9MICO</name>
<accession>A0A0A0JAJ9</accession>
<dbReference type="Pfam" id="PF08450">
    <property type="entry name" value="SGL"/>
    <property type="match status" value="1"/>
</dbReference>
<keyword evidence="4" id="KW-1185">Reference proteome</keyword>
<dbReference type="AlphaFoldDB" id="A0A0A0JAJ9"/>
<evidence type="ECO:0000259" key="2">
    <source>
        <dbReference type="Pfam" id="PF08450"/>
    </source>
</evidence>
<comment type="caution">
    <text evidence="3">The sequence shown here is derived from an EMBL/GenBank/DDBJ whole genome shotgun (WGS) entry which is preliminary data.</text>
</comment>
<evidence type="ECO:0000313" key="3">
    <source>
        <dbReference type="EMBL" id="KGN34173.1"/>
    </source>
</evidence>
<sequence length="304" mass="30020">MAAAVLSATLVGGGLAPTSASAATASSPDSTCAPWTKAPVAQGFGTLENLAFDGRGGLLLSETNVLGPGGALKRLTPDGQRGTLVANVTAPGGIVVHGNTVSFTTGNSPASGFLGIKDGTISSVDLDSGAVTTVATGLTMPNGLERLPDGTFVASRDVGPSTTLTAVKPSGEKAPYAPSVTSTNGLAFDPTRRALYVASTFTLASTVSVVDVDNPSAQPKVLTIPGIGPLNSADDLTVGPDGEVYVALNVAGSVVRVDPDSGATCTIASGLPLSSSVAFGSGPGWDPTALYVTSFLGTVTRLTA</sequence>
<dbReference type="EMBL" id="AVPJ01000002">
    <property type="protein sequence ID" value="KGN34173.1"/>
    <property type="molecule type" value="Genomic_DNA"/>
</dbReference>
<gene>
    <name evidence="3" type="ORF">N802_12290</name>
</gene>
<dbReference type="Gene3D" id="2.120.10.30">
    <property type="entry name" value="TolB, C-terminal domain"/>
    <property type="match status" value="1"/>
</dbReference>
<dbReference type="STRING" id="1385520.N802_12290"/>
<feature type="signal peptide" evidence="1">
    <location>
        <begin position="1"/>
        <end position="22"/>
    </location>
</feature>
<feature type="chain" id="PRO_5001971116" description="SMP-30/Gluconolactonase/LRE-like region domain-containing protein" evidence="1">
    <location>
        <begin position="23"/>
        <end position="304"/>
    </location>
</feature>
<dbReference type="Proteomes" id="UP000030002">
    <property type="component" value="Unassembled WGS sequence"/>
</dbReference>
<organism evidence="3 4">
    <name type="scientific">Knoellia sinensis KCTC 19936</name>
    <dbReference type="NCBI Taxonomy" id="1385520"/>
    <lineage>
        <taxon>Bacteria</taxon>
        <taxon>Bacillati</taxon>
        <taxon>Actinomycetota</taxon>
        <taxon>Actinomycetes</taxon>
        <taxon>Micrococcales</taxon>
        <taxon>Intrasporangiaceae</taxon>
        <taxon>Knoellia</taxon>
    </lineage>
</organism>